<dbReference type="Proteomes" id="UP001412067">
    <property type="component" value="Unassembled WGS sequence"/>
</dbReference>
<protein>
    <submittedName>
        <fullName evidence="1">Uncharacterized protein</fullName>
    </submittedName>
</protein>
<dbReference type="EMBL" id="JBBWWR010000012">
    <property type="protein sequence ID" value="KAK8958868.1"/>
    <property type="molecule type" value="Genomic_DNA"/>
</dbReference>
<reference evidence="1 2" key="1">
    <citation type="journal article" date="2022" name="Nat. Plants">
        <title>Genomes of leafy and leafless Platanthera orchids illuminate the evolution of mycoheterotrophy.</title>
        <authorList>
            <person name="Li M.H."/>
            <person name="Liu K.W."/>
            <person name="Li Z."/>
            <person name="Lu H.C."/>
            <person name="Ye Q.L."/>
            <person name="Zhang D."/>
            <person name="Wang J.Y."/>
            <person name="Li Y.F."/>
            <person name="Zhong Z.M."/>
            <person name="Liu X."/>
            <person name="Yu X."/>
            <person name="Liu D.K."/>
            <person name="Tu X.D."/>
            <person name="Liu B."/>
            <person name="Hao Y."/>
            <person name="Liao X.Y."/>
            <person name="Jiang Y.T."/>
            <person name="Sun W.H."/>
            <person name="Chen J."/>
            <person name="Chen Y.Q."/>
            <person name="Ai Y."/>
            <person name="Zhai J.W."/>
            <person name="Wu S.S."/>
            <person name="Zhou Z."/>
            <person name="Hsiao Y.Y."/>
            <person name="Wu W.L."/>
            <person name="Chen Y.Y."/>
            <person name="Lin Y.F."/>
            <person name="Hsu J.L."/>
            <person name="Li C.Y."/>
            <person name="Wang Z.W."/>
            <person name="Zhao X."/>
            <person name="Zhong W.Y."/>
            <person name="Ma X.K."/>
            <person name="Ma L."/>
            <person name="Huang J."/>
            <person name="Chen G.Z."/>
            <person name="Huang M.Z."/>
            <person name="Huang L."/>
            <person name="Peng D.H."/>
            <person name="Luo Y.B."/>
            <person name="Zou S.Q."/>
            <person name="Chen S.P."/>
            <person name="Lan S."/>
            <person name="Tsai W.C."/>
            <person name="Van de Peer Y."/>
            <person name="Liu Z.J."/>
        </authorList>
    </citation>
    <scope>NUCLEOTIDE SEQUENCE [LARGE SCALE GENOMIC DNA]</scope>
    <source>
        <strain evidence="1">Lor288</strain>
    </source>
</reference>
<comment type="caution">
    <text evidence="1">The sequence shown here is derived from an EMBL/GenBank/DDBJ whole genome shotgun (WGS) entry which is preliminary data.</text>
</comment>
<gene>
    <name evidence="1" type="ORF">KSP40_PGU003362</name>
</gene>
<evidence type="ECO:0000313" key="2">
    <source>
        <dbReference type="Proteomes" id="UP001412067"/>
    </source>
</evidence>
<name>A0ABR2M6Q8_9ASPA</name>
<sequence>MRRNIFTGYIICNRLNLETFLEPIIYFIEISNPRKIPPPRAIYENLISYGSRQNTQILVSTDME</sequence>
<accession>A0ABR2M6Q8</accession>
<keyword evidence="2" id="KW-1185">Reference proteome</keyword>
<organism evidence="1 2">
    <name type="scientific">Platanthera guangdongensis</name>
    <dbReference type="NCBI Taxonomy" id="2320717"/>
    <lineage>
        <taxon>Eukaryota</taxon>
        <taxon>Viridiplantae</taxon>
        <taxon>Streptophyta</taxon>
        <taxon>Embryophyta</taxon>
        <taxon>Tracheophyta</taxon>
        <taxon>Spermatophyta</taxon>
        <taxon>Magnoliopsida</taxon>
        <taxon>Liliopsida</taxon>
        <taxon>Asparagales</taxon>
        <taxon>Orchidaceae</taxon>
        <taxon>Orchidoideae</taxon>
        <taxon>Orchideae</taxon>
        <taxon>Orchidinae</taxon>
        <taxon>Platanthera</taxon>
    </lineage>
</organism>
<evidence type="ECO:0000313" key="1">
    <source>
        <dbReference type="EMBL" id="KAK8958868.1"/>
    </source>
</evidence>
<proteinExistence type="predicted"/>